<evidence type="ECO:0000256" key="2">
    <source>
        <dbReference type="ARBA" id="ARBA00022801"/>
    </source>
</evidence>
<dbReference type="InterPro" id="IPR017853">
    <property type="entry name" value="GH"/>
</dbReference>
<dbReference type="Pfam" id="PF00128">
    <property type="entry name" value="Alpha-amylase"/>
    <property type="match status" value="1"/>
</dbReference>
<dbReference type="GO" id="GO:0009313">
    <property type="term" value="P:oligosaccharide catabolic process"/>
    <property type="evidence" value="ECO:0007669"/>
    <property type="project" value="TreeGrafter"/>
</dbReference>
<dbReference type="Gene3D" id="2.60.40.1180">
    <property type="entry name" value="Golgi alpha-mannosidase II"/>
    <property type="match status" value="1"/>
</dbReference>
<dbReference type="AlphaFoldDB" id="A0A1I2IYS1"/>
<keyword evidence="3" id="KW-0326">Glycosidase</keyword>
<evidence type="ECO:0000313" key="6">
    <source>
        <dbReference type="Proteomes" id="UP000198589"/>
    </source>
</evidence>
<feature type="domain" description="Glycosyl hydrolase family 13 catalytic" evidence="4">
    <location>
        <begin position="30"/>
        <end position="394"/>
    </location>
</feature>
<reference evidence="6" key="1">
    <citation type="submission" date="2016-10" db="EMBL/GenBank/DDBJ databases">
        <authorList>
            <person name="Varghese N."/>
            <person name="Submissions S."/>
        </authorList>
    </citation>
    <scope>NUCLEOTIDE SEQUENCE [LARGE SCALE GENOMIC DNA]</scope>
    <source>
        <strain evidence="6">DSM 46838</strain>
    </source>
</reference>
<dbReference type="GO" id="GO:0004556">
    <property type="term" value="F:alpha-amylase activity"/>
    <property type="evidence" value="ECO:0007669"/>
    <property type="project" value="TreeGrafter"/>
</dbReference>
<comment type="similarity">
    <text evidence="1">Belongs to the glycosyl hydrolase 13 family.</text>
</comment>
<dbReference type="PANTHER" id="PTHR10357">
    <property type="entry name" value="ALPHA-AMYLASE FAMILY MEMBER"/>
    <property type="match status" value="1"/>
</dbReference>
<dbReference type="InterPro" id="IPR006047">
    <property type="entry name" value="GH13_cat_dom"/>
</dbReference>
<keyword evidence="2" id="KW-0378">Hydrolase</keyword>
<dbReference type="SUPFAM" id="SSF51445">
    <property type="entry name" value="(Trans)glycosidases"/>
    <property type="match status" value="1"/>
</dbReference>
<dbReference type="Proteomes" id="UP000198589">
    <property type="component" value="Unassembled WGS sequence"/>
</dbReference>
<dbReference type="FunFam" id="3.90.400.10:FF:000002">
    <property type="entry name" value="Sucrose isomerase"/>
    <property type="match status" value="1"/>
</dbReference>
<dbReference type="PANTHER" id="PTHR10357:SF179">
    <property type="entry name" value="NEUTRAL AND BASIC AMINO ACID TRANSPORT PROTEIN RBAT"/>
    <property type="match status" value="1"/>
</dbReference>
<dbReference type="Gene3D" id="3.20.20.80">
    <property type="entry name" value="Glycosidases"/>
    <property type="match status" value="2"/>
</dbReference>
<accession>A0A1I2IYS1</accession>
<sequence length="541" mass="59224">MTRPGPPDATGTAPAGQIAGPWWRTGVVYQIYPRSFADTSGSGVGDLDGIRAHLDHLGWLGVDTLWLSPIYPSPMADAGYDIADHCAVDPIFGDLDAFDRLLAEVHARGMRLMLDWVPNHTSDQHPWFLDSRSSRDSPRRGWYLWRDGTPDTPPNNWLAQFGGGPAWTWDELTRQWYLHLFLPQQPDLDWSESAVREAMHDVLRFWLRRGVDGFRADVVHLIGKDPDLPDHPPELVGTNIVHTHDLPVTHDLLRGIRSVLDEFPGDRAMVGEVNLRSPALVAPYYGAGDELHLAFNFVPLLGPWDAAFWRSTIQDTLAALAPVEAWPTWVLSNHDNPRHRTRYGGSEARARAAALLLLTLPGTPFLYAGEELGLEDAVVPPGRRVDPGGRDGCRAPIPWTPDAGHGWPPDPWLPFPPDAAGRSTAAQRADPASVLHLYRRLLTARRGSPALHRGSWTALPAPDGVLAYERRTGDDRRIVAVNFGDAPAELPVGEPVAVEVASTGRGEGAAWPGVLAPSEAVVLVPTREPTATPTEAVVQPA</sequence>
<evidence type="ECO:0000256" key="1">
    <source>
        <dbReference type="ARBA" id="ARBA00008061"/>
    </source>
</evidence>
<gene>
    <name evidence="5" type="ORF">SAMN05216574_114136</name>
</gene>
<dbReference type="SMART" id="SM00642">
    <property type="entry name" value="Aamy"/>
    <property type="match status" value="1"/>
</dbReference>
<organism evidence="5 6">
    <name type="scientific">Blastococcus tunisiensis</name>
    <dbReference type="NCBI Taxonomy" id="1798228"/>
    <lineage>
        <taxon>Bacteria</taxon>
        <taxon>Bacillati</taxon>
        <taxon>Actinomycetota</taxon>
        <taxon>Actinomycetes</taxon>
        <taxon>Geodermatophilales</taxon>
        <taxon>Geodermatophilaceae</taxon>
        <taxon>Blastococcus</taxon>
    </lineage>
</organism>
<dbReference type="STRING" id="1798228.SAMN05216574_114136"/>
<dbReference type="Gene3D" id="3.90.400.10">
    <property type="entry name" value="Oligo-1,6-glucosidase, Domain 2"/>
    <property type="match status" value="1"/>
</dbReference>
<dbReference type="SUPFAM" id="SSF51011">
    <property type="entry name" value="Glycosyl hydrolase domain"/>
    <property type="match status" value="1"/>
</dbReference>
<protein>
    <submittedName>
        <fullName evidence="5">Alpha-glucosidase</fullName>
    </submittedName>
</protein>
<dbReference type="InterPro" id="IPR013780">
    <property type="entry name" value="Glyco_hydro_b"/>
</dbReference>
<dbReference type="InterPro" id="IPR045857">
    <property type="entry name" value="O16G_dom_2"/>
</dbReference>
<evidence type="ECO:0000256" key="3">
    <source>
        <dbReference type="ARBA" id="ARBA00023295"/>
    </source>
</evidence>
<name>A0A1I2IYS1_9ACTN</name>
<dbReference type="RefSeq" id="WP_217640771.1">
    <property type="nucleotide sequence ID" value="NZ_FOND01000014.1"/>
</dbReference>
<evidence type="ECO:0000313" key="5">
    <source>
        <dbReference type="EMBL" id="SFF47585.1"/>
    </source>
</evidence>
<keyword evidence="6" id="KW-1185">Reference proteome</keyword>
<proteinExistence type="inferred from homology"/>
<evidence type="ECO:0000259" key="4">
    <source>
        <dbReference type="SMART" id="SM00642"/>
    </source>
</evidence>
<dbReference type="EMBL" id="FOND01000014">
    <property type="protein sequence ID" value="SFF47585.1"/>
    <property type="molecule type" value="Genomic_DNA"/>
</dbReference>